<keyword evidence="1" id="KW-0175">Coiled coil</keyword>
<reference evidence="2 3" key="1">
    <citation type="journal article" date="2019" name="Environ. Microbiol.">
        <title>At the nexus of three kingdoms: the genome of the mycorrhizal fungus Gigaspora margarita provides insights into plant, endobacterial and fungal interactions.</title>
        <authorList>
            <person name="Venice F."/>
            <person name="Ghignone S."/>
            <person name="Salvioli di Fossalunga A."/>
            <person name="Amselem J."/>
            <person name="Novero M."/>
            <person name="Xianan X."/>
            <person name="Sedzielewska Toro K."/>
            <person name="Morin E."/>
            <person name="Lipzen A."/>
            <person name="Grigoriev I.V."/>
            <person name="Henrissat B."/>
            <person name="Martin F.M."/>
            <person name="Bonfante P."/>
        </authorList>
    </citation>
    <scope>NUCLEOTIDE SEQUENCE [LARGE SCALE GENOMIC DNA]</scope>
    <source>
        <strain evidence="2 3">BEG34</strain>
    </source>
</reference>
<dbReference type="Proteomes" id="UP000439903">
    <property type="component" value="Unassembled WGS sequence"/>
</dbReference>
<comment type="caution">
    <text evidence="2">The sequence shown here is derived from an EMBL/GenBank/DDBJ whole genome shotgun (WGS) entry which is preliminary data.</text>
</comment>
<evidence type="ECO:0000256" key="1">
    <source>
        <dbReference type="SAM" id="Coils"/>
    </source>
</evidence>
<protein>
    <submittedName>
        <fullName evidence="2">Uncharacterized protein</fullName>
    </submittedName>
</protein>
<dbReference type="OrthoDB" id="2360311at2759"/>
<gene>
    <name evidence="2" type="ORF">F8M41_011026</name>
</gene>
<proteinExistence type="predicted"/>
<sequence length="221" mass="25406">MANIHTLRDISSNKGYRLGSMREQELEETLHRSLKSISELNDSNESLQSQYLKRVKAFDREKKRWNRDSLRNNTEIQKLRTHALQVINEHKQLQIENTNLISHNAQKDIFIAESKAENVTKSKKITSLESMIKILEGKLFSAQKDVISIQNDSLKKDSENLSLKSKIAELKNIKSKLESKVNQLECLKSKAISKPVVGGNIEKIYRILVEVKPHCKAIIFL</sequence>
<dbReference type="EMBL" id="WTPW01000228">
    <property type="protein sequence ID" value="KAF0532737.1"/>
    <property type="molecule type" value="Genomic_DNA"/>
</dbReference>
<name>A0A8H4EQ27_GIGMA</name>
<evidence type="ECO:0000313" key="3">
    <source>
        <dbReference type="Proteomes" id="UP000439903"/>
    </source>
</evidence>
<keyword evidence="3" id="KW-1185">Reference proteome</keyword>
<organism evidence="2 3">
    <name type="scientific">Gigaspora margarita</name>
    <dbReference type="NCBI Taxonomy" id="4874"/>
    <lineage>
        <taxon>Eukaryota</taxon>
        <taxon>Fungi</taxon>
        <taxon>Fungi incertae sedis</taxon>
        <taxon>Mucoromycota</taxon>
        <taxon>Glomeromycotina</taxon>
        <taxon>Glomeromycetes</taxon>
        <taxon>Diversisporales</taxon>
        <taxon>Gigasporaceae</taxon>
        <taxon>Gigaspora</taxon>
    </lineage>
</organism>
<dbReference type="AlphaFoldDB" id="A0A8H4EQ27"/>
<evidence type="ECO:0000313" key="2">
    <source>
        <dbReference type="EMBL" id="KAF0532737.1"/>
    </source>
</evidence>
<accession>A0A8H4EQ27</accession>
<feature type="coiled-coil region" evidence="1">
    <location>
        <begin position="160"/>
        <end position="194"/>
    </location>
</feature>